<gene>
    <name evidence="2" type="ORF">SAMN04488569_10561</name>
</gene>
<evidence type="ECO:0000259" key="1">
    <source>
        <dbReference type="Pfam" id="PF13333"/>
    </source>
</evidence>
<evidence type="ECO:0000313" key="3">
    <source>
        <dbReference type="Proteomes" id="UP000199589"/>
    </source>
</evidence>
<evidence type="ECO:0000313" key="2">
    <source>
        <dbReference type="EMBL" id="SFK60083.1"/>
    </source>
</evidence>
<dbReference type="EMBL" id="FOSJ01000056">
    <property type="protein sequence ID" value="SFK60083.1"/>
    <property type="molecule type" value="Genomic_DNA"/>
</dbReference>
<feature type="non-terminal residue" evidence="2">
    <location>
        <position position="1"/>
    </location>
</feature>
<organism evidence="2 3">
    <name type="scientific">Marinilactibacillus piezotolerans</name>
    <dbReference type="NCBI Taxonomy" id="258723"/>
    <lineage>
        <taxon>Bacteria</taxon>
        <taxon>Bacillati</taxon>
        <taxon>Bacillota</taxon>
        <taxon>Bacilli</taxon>
        <taxon>Lactobacillales</taxon>
        <taxon>Carnobacteriaceae</taxon>
        <taxon>Marinilactibacillus</taxon>
    </lineage>
</organism>
<dbReference type="InterPro" id="IPR012337">
    <property type="entry name" value="RNaseH-like_sf"/>
</dbReference>
<dbReference type="InterPro" id="IPR001584">
    <property type="entry name" value="Integrase_cat-core"/>
</dbReference>
<dbReference type="OrthoDB" id="342869at2"/>
<dbReference type="RefSeq" id="WP_143744943.1">
    <property type="nucleotide sequence ID" value="NZ_FOSJ01000056.1"/>
</dbReference>
<sequence length="74" mass="9138">FKFEFVYDNTFHTLYELQVQLMDYVYWWNHFRPHGSLNYESPIDYRKSWEQEQVEIKVCKSVVHQPVKTSLTFS</sequence>
<reference evidence="3" key="1">
    <citation type="submission" date="2016-10" db="EMBL/GenBank/DDBJ databases">
        <authorList>
            <person name="Varghese N."/>
            <person name="Submissions S."/>
        </authorList>
    </citation>
    <scope>NUCLEOTIDE SEQUENCE [LARGE SCALE GENOMIC DNA]</scope>
    <source>
        <strain evidence="3">DSM 16108</strain>
    </source>
</reference>
<feature type="domain" description="Integrase catalytic" evidence="1">
    <location>
        <begin position="1"/>
        <end position="47"/>
    </location>
</feature>
<dbReference type="Pfam" id="PF13333">
    <property type="entry name" value="rve_2"/>
    <property type="match status" value="1"/>
</dbReference>
<proteinExistence type="predicted"/>
<dbReference type="GO" id="GO:0015074">
    <property type="term" value="P:DNA integration"/>
    <property type="evidence" value="ECO:0007669"/>
    <property type="project" value="InterPro"/>
</dbReference>
<accession>A0A1I4AUV5</accession>
<dbReference type="SUPFAM" id="SSF53098">
    <property type="entry name" value="Ribonuclease H-like"/>
    <property type="match status" value="1"/>
</dbReference>
<keyword evidence="3" id="KW-1185">Reference proteome</keyword>
<dbReference type="AlphaFoldDB" id="A0A1I4AUV5"/>
<name>A0A1I4AUV5_9LACT</name>
<dbReference type="Proteomes" id="UP000199589">
    <property type="component" value="Unassembled WGS sequence"/>
</dbReference>
<protein>
    <submittedName>
        <fullName evidence="2">Integrase core domain-containing protein</fullName>
    </submittedName>
</protein>